<evidence type="ECO:0000313" key="12">
    <source>
        <dbReference type="Proteomes" id="UP000198367"/>
    </source>
</evidence>
<dbReference type="InterPro" id="IPR026843">
    <property type="entry name" value="SbcD_C"/>
</dbReference>
<keyword evidence="7" id="KW-0235">DNA replication</keyword>
<feature type="domain" description="Calcineurin-like phosphoesterase" evidence="9">
    <location>
        <begin position="1"/>
        <end position="222"/>
    </location>
</feature>
<evidence type="ECO:0000256" key="2">
    <source>
        <dbReference type="ARBA" id="ARBA00011322"/>
    </source>
</evidence>
<reference evidence="11 12" key="1">
    <citation type="submission" date="2017-07" db="EMBL/GenBank/DDBJ databases">
        <title>Phenotypical and genomic characterization of a clinical isolate of Shewanella bicestrii sp. nov. producing an extended-spectrum beta-lactamase and a new oxacillinase variant.</title>
        <authorList>
            <person name="Jousset A.B."/>
            <person name="Bonnin R.A."/>
            <person name="Girlich D."/>
            <person name="Dabos L."/>
            <person name="Potron A."/>
            <person name="Dortet L."/>
            <person name="Glaser P."/>
            <person name="Naas T."/>
        </authorList>
    </citation>
    <scope>NUCLEOTIDE SEQUENCE [LARGE SCALE GENOMIC DNA]</scope>
    <source>
        <strain evidence="11 12">JAB-1</strain>
    </source>
</reference>
<name>A0A220ULB8_9GAMM</name>
<dbReference type="GO" id="GO:0008408">
    <property type="term" value="F:3'-5' exonuclease activity"/>
    <property type="evidence" value="ECO:0007669"/>
    <property type="project" value="InterPro"/>
</dbReference>
<evidence type="ECO:0000256" key="3">
    <source>
        <dbReference type="ARBA" id="ARBA00013365"/>
    </source>
</evidence>
<evidence type="ECO:0000256" key="1">
    <source>
        <dbReference type="ARBA" id="ARBA00010555"/>
    </source>
</evidence>
<comment type="subunit">
    <text evidence="2 7">Heterodimer of SbcC and SbcD.</text>
</comment>
<dbReference type="InterPro" id="IPR041796">
    <property type="entry name" value="Mre11_N"/>
</dbReference>
<dbReference type="InterPro" id="IPR029052">
    <property type="entry name" value="Metallo-depent_PP-like"/>
</dbReference>
<dbReference type="Pfam" id="PF00149">
    <property type="entry name" value="Metallophos"/>
    <property type="match status" value="1"/>
</dbReference>
<evidence type="ECO:0000256" key="8">
    <source>
        <dbReference type="SAM" id="MobiDB-lite"/>
    </source>
</evidence>
<keyword evidence="7" id="KW-0255">Endonuclease</keyword>
<dbReference type="InterPro" id="IPR050535">
    <property type="entry name" value="DNA_Repair-Maintenance_Comp"/>
</dbReference>
<dbReference type="Pfam" id="PF12320">
    <property type="entry name" value="SbcD_C"/>
    <property type="match status" value="1"/>
</dbReference>
<proteinExistence type="inferred from homology"/>
<dbReference type="PANTHER" id="PTHR30337:SF0">
    <property type="entry name" value="NUCLEASE SBCCD SUBUNIT D"/>
    <property type="match status" value="1"/>
</dbReference>
<dbReference type="InterPro" id="IPR004593">
    <property type="entry name" value="SbcD"/>
</dbReference>
<dbReference type="KEGG" id="sbj:CF168_07835"/>
<feature type="region of interest" description="Disordered" evidence="8">
    <location>
        <begin position="380"/>
        <end position="400"/>
    </location>
</feature>
<dbReference type="InterPro" id="IPR004843">
    <property type="entry name" value="Calcineurin-like_PHP"/>
</dbReference>
<evidence type="ECO:0000313" key="11">
    <source>
        <dbReference type="EMBL" id="ASK68800.1"/>
    </source>
</evidence>
<gene>
    <name evidence="7" type="primary">sbcD</name>
    <name evidence="11" type="ORF">CF168_07835</name>
</gene>
<evidence type="ECO:0000259" key="10">
    <source>
        <dbReference type="Pfam" id="PF12320"/>
    </source>
</evidence>
<dbReference type="GO" id="GO:0004519">
    <property type="term" value="F:endonuclease activity"/>
    <property type="evidence" value="ECO:0007669"/>
    <property type="project" value="UniProtKB-KW"/>
</dbReference>
<dbReference type="GO" id="GO:0006260">
    <property type="term" value="P:DNA replication"/>
    <property type="evidence" value="ECO:0007669"/>
    <property type="project" value="UniProtKB-KW"/>
</dbReference>
<evidence type="ECO:0000256" key="5">
    <source>
        <dbReference type="ARBA" id="ARBA00022801"/>
    </source>
</evidence>
<comment type="function">
    <text evidence="7">SbcCD cleaves DNA hairpin structures. These structures can inhibit DNA replication and are intermediates in certain DNA recombination reactions. The complex acts as a 3'-&gt;5' double strand exonuclease that can open hairpins. It also has a 5' single-strand endonuclease activity.</text>
</comment>
<organism evidence="11 12">
    <name type="scientific">Shewanella bicestrii</name>
    <dbReference type="NCBI Taxonomy" id="2018305"/>
    <lineage>
        <taxon>Bacteria</taxon>
        <taxon>Pseudomonadati</taxon>
        <taxon>Pseudomonadota</taxon>
        <taxon>Gammaproteobacteria</taxon>
        <taxon>Alteromonadales</taxon>
        <taxon>Shewanellaceae</taxon>
        <taxon>Shewanella</taxon>
    </lineage>
</organism>
<dbReference type="GO" id="GO:0006310">
    <property type="term" value="P:DNA recombination"/>
    <property type="evidence" value="ECO:0007669"/>
    <property type="project" value="UniProtKB-KW"/>
</dbReference>
<dbReference type="AlphaFoldDB" id="A0A220ULB8"/>
<evidence type="ECO:0000256" key="7">
    <source>
        <dbReference type="RuleBase" id="RU363069"/>
    </source>
</evidence>
<dbReference type="SUPFAM" id="SSF56300">
    <property type="entry name" value="Metallo-dependent phosphatases"/>
    <property type="match status" value="1"/>
</dbReference>
<dbReference type="CDD" id="cd00840">
    <property type="entry name" value="MPP_Mre11_N"/>
    <property type="match status" value="1"/>
</dbReference>
<dbReference type="EMBL" id="CP022358">
    <property type="protein sequence ID" value="ASK68800.1"/>
    <property type="molecule type" value="Genomic_DNA"/>
</dbReference>
<feature type="domain" description="Nuclease SbcCD subunit D C-terminal" evidence="10">
    <location>
        <begin position="271"/>
        <end position="359"/>
    </location>
</feature>
<dbReference type="RefSeq" id="WP_089067515.1">
    <property type="nucleotide sequence ID" value="NZ_CP022358.1"/>
</dbReference>
<dbReference type="PANTHER" id="PTHR30337">
    <property type="entry name" value="COMPONENT OF ATP-DEPENDENT DSDNA EXONUCLEASE"/>
    <property type="match status" value="1"/>
</dbReference>
<accession>A0A220ULB8</accession>
<keyword evidence="5 7" id="KW-0378">Hydrolase</keyword>
<dbReference type="Gene3D" id="3.60.21.10">
    <property type="match status" value="1"/>
</dbReference>
<keyword evidence="7" id="KW-0233">DNA recombination</keyword>
<evidence type="ECO:0000259" key="9">
    <source>
        <dbReference type="Pfam" id="PF00149"/>
    </source>
</evidence>
<dbReference type="NCBIfam" id="TIGR00619">
    <property type="entry name" value="sbcd"/>
    <property type="match status" value="1"/>
</dbReference>
<keyword evidence="6 7" id="KW-0269">Exonuclease</keyword>
<protein>
    <recommendedName>
        <fullName evidence="3 7">Nuclease SbcCD subunit D</fullName>
    </recommendedName>
</protein>
<evidence type="ECO:0000256" key="6">
    <source>
        <dbReference type="ARBA" id="ARBA00022839"/>
    </source>
</evidence>
<sequence length="400" mass="43987">MRFIHTSDWHIGRQLHNQSLLEDQAYVLDQIVTLAEQHTVDAVIIAGDIYDRSIPPASAVALLDEVLNRLITELGLQVLMIAGNHDGHERLGFAAKQMAASGLHIIGPLQADLTPIRLTSSSGDAYFYPLPYAEPATVRQVFEADAKGLSVSSHEEAMALLLEQVRSHDSQGLPKVVVSHCFLDGGSESESERPLSIGGADKISPRLFSEFDYVALGHLHGPQYKGSEHVRYSGSILKYSFSEQHQHKSVTLVDVTAHTPAQIQLLPLTALRDVRIIEGELAHLLDLGKTDAKREDYLMVRLLDKHAILDAMGKLRSVYPNVLHLERTGLMAGEQAVALNRDHIKKGEMAMFRDFFSQVSGEELSDAQQAVMDEILTKLHRDEGDSGGSTRVVAKGEQSA</sequence>
<evidence type="ECO:0000256" key="4">
    <source>
        <dbReference type="ARBA" id="ARBA00022722"/>
    </source>
</evidence>
<dbReference type="Proteomes" id="UP000198367">
    <property type="component" value="Chromosome"/>
</dbReference>
<keyword evidence="4 7" id="KW-0540">Nuclease</keyword>
<comment type="similarity">
    <text evidence="1 7">Belongs to the SbcD family.</text>
</comment>
<keyword evidence="12" id="KW-1185">Reference proteome</keyword>